<dbReference type="NCBIfam" id="TIGR04490">
    <property type="entry name" value="SoxZ_true"/>
    <property type="match status" value="1"/>
</dbReference>
<dbReference type="InterPro" id="IPR030995">
    <property type="entry name" value="SoxZ"/>
</dbReference>
<dbReference type="Proteomes" id="UP000028878">
    <property type="component" value="Unassembled WGS sequence"/>
</dbReference>
<dbReference type="InterPro" id="IPR014880">
    <property type="entry name" value="SoxZ_dom"/>
</dbReference>
<sequence>MADPMRIRAAVADGETTVRVLMSHIMEPGTRRDAAGALIPGHFITNVDCTHNGKTVLQGQFTGAVAQNPFLSFKFKGGAKGDKIVVKWSDNKGDSRTDEATVA</sequence>
<dbReference type="AlphaFoldDB" id="A0A1L1PM76"/>
<keyword evidence="3" id="KW-1185">Reference proteome</keyword>
<dbReference type="Gene3D" id="2.60.40.10">
    <property type="entry name" value="Immunoglobulins"/>
    <property type="match status" value="1"/>
</dbReference>
<dbReference type="Pfam" id="PF08770">
    <property type="entry name" value="SoxZ"/>
    <property type="match status" value="1"/>
</dbReference>
<dbReference type="InterPro" id="IPR014756">
    <property type="entry name" value="Ig_E-set"/>
</dbReference>
<feature type="domain" description="Sulphur oxidation protein SoxZ" evidence="1">
    <location>
        <begin position="8"/>
        <end position="100"/>
    </location>
</feature>
<dbReference type="SUPFAM" id="SSF81296">
    <property type="entry name" value="E set domains"/>
    <property type="match status" value="1"/>
</dbReference>
<gene>
    <name evidence="2" type="ORF">BN948_02478</name>
</gene>
<evidence type="ECO:0000259" key="1">
    <source>
        <dbReference type="Pfam" id="PF08770"/>
    </source>
</evidence>
<reference evidence="3" key="1">
    <citation type="submission" date="2014-11" db="EMBL/GenBank/DDBJ databases">
        <title>Draft genome sequence of Hydrogenophaga intermedia S1.</title>
        <authorList>
            <person name="Gan H.M."/>
            <person name="Chew T.H."/>
            <person name="Stolz A."/>
        </authorList>
    </citation>
    <scope>NUCLEOTIDE SEQUENCE [LARGE SCALE GENOMIC DNA]</scope>
    <source>
        <strain evidence="3">S1</strain>
    </source>
</reference>
<dbReference type="RefSeq" id="WP_009517951.1">
    <property type="nucleotide sequence ID" value="NZ_CCAE010000018.1"/>
</dbReference>
<evidence type="ECO:0000313" key="2">
    <source>
        <dbReference type="EMBL" id="CDN88047.1"/>
    </source>
</evidence>
<protein>
    <submittedName>
        <fullName evidence="2">SoxZ protein</fullName>
    </submittedName>
</protein>
<name>A0A1L1PM76_HYDIT</name>
<dbReference type="EMBL" id="CCAE010000018">
    <property type="protein sequence ID" value="CDN88047.1"/>
    <property type="molecule type" value="Genomic_DNA"/>
</dbReference>
<evidence type="ECO:0000313" key="3">
    <source>
        <dbReference type="Proteomes" id="UP000028878"/>
    </source>
</evidence>
<accession>A0A1L1PM76</accession>
<dbReference type="InterPro" id="IPR013783">
    <property type="entry name" value="Ig-like_fold"/>
</dbReference>
<proteinExistence type="predicted"/>
<organism evidence="2 3">
    <name type="scientific">Hydrogenophaga intermedia</name>
    <dbReference type="NCBI Taxonomy" id="65786"/>
    <lineage>
        <taxon>Bacteria</taxon>
        <taxon>Pseudomonadati</taxon>
        <taxon>Pseudomonadota</taxon>
        <taxon>Betaproteobacteria</taxon>
        <taxon>Burkholderiales</taxon>
        <taxon>Comamonadaceae</taxon>
        <taxon>Hydrogenophaga</taxon>
    </lineage>
</organism>